<dbReference type="GO" id="GO:0007018">
    <property type="term" value="P:microtubule-based movement"/>
    <property type="evidence" value="ECO:0007669"/>
    <property type="project" value="InterPro"/>
</dbReference>
<sequence>MPDLGSETDVLVDAATVEPDDGDVSVDNIEEALLRGSSSSSNVGDQDQVLIDTTVSGKTFTLSGDPDEPGVIPRVMRDVFAYIRATSDREYTLRVFLVVVESHERGLAGAYEGAASPLPGRPATPEYEWVLDDAELQRPAARQELEVQANPMLILEATPKTRPSTSFSASLSDTEEADAEANDEVKAIAGQARAIQLLDAAPAAPAHAPPELEEEFAALEGWVIELARELEREQEKRRRSWRKNGLGLALSPLSLTRLPVPS</sequence>
<dbReference type="Gene3D" id="3.40.850.10">
    <property type="entry name" value="Kinesin motor domain"/>
    <property type="match status" value="1"/>
</dbReference>
<dbReference type="GO" id="GO:0008017">
    <property type="term" value="F:microtubule binding"/>
    <property type="evidence" value="ECO:0007669"/>
    <property type="project" value="InterPro"/>
</dbReference>
<dbReference type="Proteomes" id="UP000076532">
    <property type="component" value="Unassembled WGS sequence"/>
</dbReference>
<evidence type="ECO:0000259" key="1">
    <source>
        <dbReference type="Pfam" id="PF00225"/>
    </source>
</evidence>
<dbReference type="EMBL" id="KV417818">
    <property type="protein sequence ID" value="KZP05806.1"/>
    <property type="molecule type" value="Genomic_DNA"/>
</dbReference>
<dbReference type="GO" id="GO:0003777">
    <property type="term" value="F:microtubule motor activity"/>
    <property type="evidence" value="ECO:0007669"/>
    <property type="project" value="InterPro"/>
</dbReference>
<dbReference type="InterPro" id="IPR001752">
    <property type="entry name" value="Kinesin_motor_dom"/>
</dbReference>
<accession>A0A167W871</accession>
<dbReference type="Pfam" id="PF00225">
    <property type="entry name" value="Kinesin"/>
    <property type="match status" value="1"/>
</dbReference>
<keyword evidence="3" id="KW-1185">Reference proteome</keyword>
<feature type="domain" description="Kinesin motor" evidence="1">
    <location>
        <begin position="54"/>
        <end position="100"/>
    </location>
</feature>
<gene>
    <name evidence="2" type="ORF">FIBSPDRAFT_940311</name>
</gene>
<dbReference type="AlphaFoldDB" id="A0A167W871"/>
<reference evidence="2 3" key="1">
    <citation type="journal article" date="2016" name="Mol. Biol. Evol.">
        <title>Comparative Genomics of Early-Diverging Mushroom-Forming Fungi Provides Insights into the Origins of Lignocellulose Decay Capabilities.</title>
        <authorList>
            <person name="Nagy L.G."/>
            <person name="Riley R."/>
            <person name="Tritt A."/>
            <person name="Adam C."/>
            <person name="Daum C."/>
            <person name="Floudas D."/>
            <person name="Sun H."/>
            <person name="Yadav J.S."/>
            <person name="Pangilinan J."/>
            <person name="Larsson K.H."/>
            <person name="Matsuura K."/>
            <person name="Barry K."/>
            <person name="Labutti K."/>
            <person name="Kuo R."/>
            <person name="Ohm R.A."/>
            <person name="Bhattacharya S.S."/>
            <person name="Shirouzu T."/>
            <person name="Yoshinaga Y."/>
            <person name="Martin F.M."/>
            <person name="Grigoriev I.V."/>
            <person name="Hibbett D.S."/>
        </authorList>
    </citation>
    <scope>NUCLEOTIDE SEQUENCE [LARGE SCALE GENOMIC DNA]</scope>
    <source>
        <strain evidence="2 3">CBS 109695</strain>
    </source>
</reference>
<proteinExistence type="predicted"/>
<evidence type="ECO:0000313" key="2">
    <source>
        <dbReference type="EMBL" id="KZP05806.1"/>
    </source>
</evidence>
<dbReference type="GO" id="GO:0005524">
    <property type="term" value="F:ATP binding"/>
    <property type="evidence" value="ECO:0007669"/>
    <property type="project" value="InterPro"/>
</dbReference>
<dbReference type="OrthoDB" id="3176171at2759"/>
<name>A0A167W871_9AGAM</name>
<dbReference type="InterPro" id="IPR036961">
    <property type="entry name" value="Kinesin_motor_dom_sf"/>
</dbReference>
<evidence type="ECO:0000313" key="3">
    <source>
        <dbReference type="Proteomes" id="UP000076532"/>
    </source>
</evidence>
<dbReference type="STRING" id="436010.A0A167W871"/>
<dbReference type="SUPFAM" id="SSF52540">
    <property type="entry name" value="P-loop containing nucleoside triphosphate hydrolases"/>
    <property type="match status" value="1"/>
</dbReference>
<dbReference type="InterPro" id="IPR027417">
    <property type="entry name" value="P-loop_NTPase"/>
</dbReference>
<protein>
    <recommendedName>
        <fullName evidence="1">Kinesin motor domain-containing protein</fullName>
    </recommendedName>
</protein>
<organism evidence="2 3">
    <name type="scientific">Athelia psychrophila</name>
    <dbReference type="NCBI Taxonomy" id="1759441"/>
    <lineage>
        <taxon>Eukaryota</taxon>
        <taxon>Fungi</taxon>
        <taxon>Dikarya</taxon>
        <taxon>Basidiomycota</taxon>
        <taxon>Agaricomycotina</taxon>
        <taxon>Agaricomycetes</taxon>
        <taxon>Agaricomycetidae</taxon>
        <taxon>Atheliales</taxon>
        <taxon>Atheliaceae</taxon>
        <taxon>Athelia</taxon>
    </lineage>
</organism>